<gene>
    <name evidence="1" type="ORF">DFA_01478</name>
</gene>
<dbReference type="GeneID" id="14873680"/>
<protein>
    <submittedName>
        <fullName evidence="1">Uncharacterized protein</fullName>
    </submittedName>
</protein>
<evidence type="ECO:0000313" key="2">
    <source>
        <dbReference type="Proteomes" id="UP000007797"/>
    </source>
</evidence>
<keyword evidence="2" id="KW-1185">Reference proteome</keyword>
<dbReference type="RefSeq" id="XP_004359442.1">
    <property type="nucleotide sequence ID" value="XM_004359385.1"/>
</dbReference>
<reference evidence="2" key="1">
    <citation type="journal article" date="2011" name="Genome Res.">
        <title>Phylogeny-wide analysis of social amoeba genomes highlights ancient origins for complex intercellular communication.</title>
        <authorList>
            <person name="Heidel A.J."/>
            <person name="Lawal H.M."/>
            <person name="Felder M."/>
            <person name="Schilde C."/>
            <person name="Helps N.R."/>
            <person name="Tunggal B."/>
            <person name="Rivero F."/>
            <person name="John U."/>
            <person name="Schleicher M."/>
            <person name="Eichinger L."/>
            <person name="Platzer M."/>
            <person name="Noegel A.A."/>
            <person name="Schaap P."/>
            <person name="Gloeckner G."/>
        </authorList>
    </citation>
    <scope>NUCLEOTIDE SEQUENCE [LARGE SCALE GENOMIC DNA]</scope>
    <source>
        <strain evidence="2">SH3</strain>
    </source>
</reference>
<organism evidence="1 2">
    <name type="scientific">Cavenderia fasciculata</name>
    <name type="common">Slime mold</name>
    <name type="synonym">Dictyostelium fasciculatum</name>
    <dbReference type="NCBI Taxonomy" id="261658"/>
    <lineage>
        <taxon>Eukaryota</taxon>
        <taxon>Amoebozoa</taxon>
        <taxon>Evosea</taxon>
        <taxon>Eumycetozoa</taxon>
        <taxon>Dictyostelia</taxon>
        <taxon>Acytosteliales</taxon>
        <taxon>Cavenderiaceae</taxon>
        <taxon>Cavenderia</taxon>
    </lineage>
</organism>
<proteinExistence type="predicted"/>
<name>F4PT16_CACFS</name>
<dbReference type="AlphaFoldDB" id="F4PT16"/>
<evidence type="ECO:0000313" key="1">
    <source>
        <dbReference type="EMBL" id="EGG21592.1"/>
    </source>
</evidence>
<accession>F4PT16</accession>
<dbReference type="EMBL" id="GL883010">
    <property type="protein sequence ID" value="EGG21592.1"/>
    <property type="molecule type" value="Genomic_DNA"/>
</dbReference>
<dbReference type="KEGG" id="dfa:DFA_01478"/>
<sequence>MEDKEQGYRLFDIGLCDGIHIEYPDTWKIARVTQRVYVFLPQGKELSERYTSKSAIMIVSENLKEKLNGEVTFPKYVDMMTKSLKEDALRVVDGYETGIGPDGKEGHYWRYDFTESEFIDEYVMLDGDTLYTVQLTTGSAKDREELGPLLKHMASTFKLVRRTGLKFAYLAPHDIVWEACRENGAKLDTYMQVTSYLPSQRSPFWKRHSDDAKGNRIVMKSTLVDDLVLSFKVGKTGLPAETFIETLHGQLSKDSIAQSVVKTTVAKEDTEHATLGLPDYKHTAVRFQTKFQTTKQDDKDTAKTYSSETIIVIVEDTYIQFGISALEGEMHRYHPLFNAIYSSLRLKEVARENEIKADTRVGSLAQYNLYCNLMSNFSVLIPIQLNISEHSGHNNLIFVSTKDSSHIAEISVERLPFDDPTSTVPISLIEYHNDTKLLFSSQLQSMKMINEKPARMGKYKAASMLFDSAVRVGSPNPNVMSEIEIERYLVKLAVMQGNIGVKISMKSLQDKFQDSYDTSNK</sequence>
<dbReference type="Proteomes" id="UP000007797">
    <property type="component" value="Unassembled WGS sequence"/>
</dbReference>